<dbReference type="SUPFAM" id="SSF54001">
    <property type="entry name" value="Cysteine proteinases"/>
    <property type="match status" value="1"/>
</dbReference>
<feature type="region of interest" description="Disordered" evidence="3">
    <location>
        <begin position="258"/>
        <end position="281"/>
    </location>
</feature>
<evidence type="ECO:0000256" key="1">
    <source>
        <dbReference type="ARBA" id="ARBA00006547"/>
    </source>
</evidence>
<keyword evidence="4" id="KW-0808">Transferase</keyword>
<evidence type="ECO:0000313" key="5">
    <source>
        <dbReference type="Proteomes" id="UP000019151"/>
    </source>
</evidence>
<dbReference type="PATRIC" id="fig|861299.3.peg.969"/>
<dbReference type="InterPro" id="IPR001447">
    <property type="entry name" value="Arylamine_N-AcTrfase"/>
</dbReference>
<dbReference type="Pfam" id="PF00797">
    <property type="entry name" value="Acetyltransf_2"/>
    <property type="match status" value="1"/>
</dbReference>
<dbReference type="RefSeq" id="WP_025410026.1">
    <property type="nucleotide sequence ID" value="NZ_CP007128.1"/>
</dbReference>
<evidence type="ECO:0000256" key="2">
    <source>
        <dbReference type="RuleBase" id="RU003452"/>
    </source>
</evidence>
<dbReference type="eggNOG" id="COG2162">
    <property type="taxonomic scope" value="Bacteria"/>
</dbReference>
<dbReference type="KEGG" id="gba:J421_0954"/>
<sequence length="281" mass="31087">MDTPFDLDAYLARIGHAGDRAPTLDTLRAVHLAHAQTIPFETLDPLLRRPVPLDADALQAKLVRGGRGGWCFEHNHLLLHALRALGFRVTPLVGRVLWNASVSVGGVTSRSHMLLLVHLREGDHIADVGFGGLTLTAPLRLVPDVEQPTPHETFRLVPIEDGRELALQARVAGEWRPLYRFDLQPQHQLDYEMSSWYLCTNPRSSFLSNLLAGRPEPGGRRVLRNNVLTTHRLGAPSESRTLTTAAEIRDTLERTFGIALPDSPDLEPTLERIAATPPPPP</sequence>
<gene>
    <name evidence="4" type="ORF">J421_0954</name>
</gene>
<protein>
    <submittedName>
        <fullName evidence="4">N-acetyltransferase</fullName>
    </submittedName>
</protein>
<accession>W0RCH2</accession>
<keyword evidence="5" id="KW-1185">Reference proteome</keyword>
<dbReference type="HOGENOM" id="CLU_049918_1_1_0"/>
<reference evidence="4 5" key="1">
    <citation type="journal article" date="2014" name="Genome Announc.">
        <title>Genome Sequence and Methylome of Soil Bacterium Gemmatirosa kalamazoonensis KBS708T, a Member of the Rarely Cultivated Gemmatimonadetes Phylum.</title>
        <authorList>
            <person name="Debruyn J.M."/>
            <person name="Radosevich M."/>
            <person name="Wommack K.E."/>
            <person name="Polson S.W."/>
            <person name="Hauser L.J."/>
            <person name="Fawaz M.N."/>
            <person name="Korlach J."/>
            <person name="Tsai Y.C."/>
        </authorList>
    </citation>
    <scope>NUCLEOTIDE SEQUENCE [LARGE SCALE GENOMIC DNA]</scope>
    <source>
        <strain evidence="4 5">KBS708</strain>
    </source>
</reference>
<dbReference type="OrthoDB" id="7181050at2"/>
<evidence type="ECO:0000313" key="4">
    <source>
        <dbReference type="EMBL" id="AHG88491.1"/>
    </source>
</evidence>
<dbReference type="InParanoid" id="W0RCH2"/>
<dbReference type="AlphaFoldDB" id="W0RCH2"/>
<dbReference type="GO" id="GO:0016407">
    <property type="term" value="F:acetyltransferase activity"/>
    <property type="evidence" value="ECO:0007669"/>
    <property type="project" value="InterPro"/>
</dbReference>
<proteinExistence type="inferred from homology"/>
<evidence type="ECO:0000256" key="3">
    <source>
        <dbReference type="SAM" id="MobiDB-lite"/>
    </source>
</evidence>
<dbReference type="EMBL" id="CP007128">
    <property type="protein sequence ID" value="AHG88491.1"/>
    <property type="molecule type" value="Genomic_DNA"/>
</dbReference>
<dbReference type="InterPro" id="IPR038765">
    <property type="entry name" value="Papain-like_cys_pep_sf"/>
</dbReference>
<dbReference type="PRINTS" id="PR01543">
    <property type="entry name" value="ANATRNSFRASE"/>
</dbReference>
<comment type="similarity">
    <text evidence="1 2">Belongs to the arylamine N-acetyltransferase family.</text>
</comment>
<dbReference type="FunCoup" id="W0RCH2">
    <property type="interactions" value="40"/>
</dbReference>
<dbReference type="PANTHER" id="PTHR11786">
    <property type="entry name" value="N-HYDROXYARYLAMINE O-ACETYLTRANSFERASE"/>
    <property type="match status" value="1"/>
</dbReference>
<name>W0RCH2_9BACT</name>
<dbReference type="PANTHER" id="PTHR11786:SF0">
    <property type="entry name" value="ARYLAMINE N-ACETYLTRANSFERASE 4-RELATED"/>
    <property type="match status" value="1"/>
</dbReference>
<dbReference type="STRING" id="861299.J421_0954"/>
<organism evidence="4 5">
    <name type="scientific">Gemmatirosa kalamazoonensis</name>
    <dbReference type="NCBI Taxonomy" id="861299"/>
    <lineage>
        <taxon>Bacteria</taxon>
        <taxon>Pseudomonadati</taxon>
        <taxon>Gemmatimonadota</taxon>
        <taxon>Gemmatimonadia</taxon>
        <taxon>Gemmatimonadales</taxon>
        <taxon>Gemmatimonadaceae</taxon>
        <taxon>Gemmatirosa</taxon>
    </lineage>
</organism>
<dbReference type="Gene3D" id="2.40.128.150">
    <property type="entry name" value="Cysteine proteinases"/>
    <property type="match status" value="1"/>
</dbReference>
<dbReference type="Proteomes" id="UP000019151">
    <property type="component" value="Chromosome"/>
</dbReference>
<dbReference type="Gene3D" id="3.30.2140.10">
    <property type="entry name" value="Arylamine N-acetyltransferase"/>
    <property type="match status" value="1"/>
</dbReference>